<feature type="region of interest" description="Disordered" evidence="1">
    <location>
        <begin position="72"/>
        <end position="99"/>
    </location>
</feature>
<dbReference type="EMBL" id="CAMGYJ010000002">
    <property type="protein sequence ID" value="CAI0383850.1"/>
    <property type="molecule type" value="Genomic_DNA"/>
</dbReference>
<comment type="caution">
    <text evidence="2">The sequence shown here is derived from an EMBL/GenBank/DDBJ whole genome shotgun (WGS) entry which is preliminary data.</text>
</comment>
<protein>
    <submittedName>
        <fullName evidence="2">Uncharacterized protein</fullName>
    </submittedName>
</protein>
<dbReference type="Proteomes" id="UP001154282">
    <property type="component" value="Unassembled WGS sequence"/>
</dbReference>
<accession>A0AAV0HE22</accession>
<evidence type="ECO:0000313" key="4">
    <source>
        <dbReference type="Proteomes" id="UP001154282"/>
    </source>
</evidence>
<organism evidence="2 4">
    <name type="scientific">Linum tenue</name>
    <dbReference type="NCBI Taxonomy" id="586396"/>
    <lineage>
        <taxon>Eukaryota</taxon>
        <taxon>Viridiplantae</taxon>
        <taxon>Streptophyta</taxon>
        <taxon>Embryophyta</taxon>
        <taxon>Tracheophyta</taxon>
        <taxon>Spermatophyta</taxon>
        <taxon>Magnoliopsida</taxon>
        <taxon>eudicotyledons</taxon>
        <taxon>Gunneridae</taxon>
        <taxon>Pentapetalae</taxon>
        <taxon>rosids</taxon>
        <taxon>fabids</taxon>
        <taxon>Malpighiales</taxon>
        <taxon>Linaceae</taxon>
        <taxon>Linum</taxon>
    </lineage>
</organism>
<keyword evidence="4" id="KW-1185">Reference proteome</keyword>
<gene>
    <name evidence="2" type="ORF">LITE_LOCUS4046</name>
    <name evidence="3" type="ORF">LITE_LOCUS4171</name>
</gene>
<dbReference type="AlphaFoldDB" id="A0AAV0HE22"/>
<dbReference type="EMBL" id="CAMGYJ010000002">
    <property type="protein sequence ID" value="CAI0383551.1"/>
    <property type="molecule type" value="Genomic_DNA"/>
</dbReference>
<proteinExistence type="predicted"/>
<evidence type="ECO:0000256" key="1">
    <source>
        <dbReference type="SAM" id="MobiDB-lite"/>
    </source>
</evidence>
<feature type="region of interest" description="Disordered" evidence="1">
    <location>
        <begin position="20"/>
        <end position="50"/>
    </location>
</feature>
<evidence type="ECO:0000313" key="2">
    <source>
        <dbReference type="EMBL" id="CAI0383551.1"/>
    </source>
</evidence>
<evidence type="ECO:0000313" key="3">
    <source>
        <dbReference type="EMBL" id="CAI0383850.1"/>
    </source>
</evidence>
<sequence>MARRMRTRTVITTALRKALTGMMSSRARAGATQPEERRTTTKTRRSSSVVFSMAPRRALFVSGPRQATILQQRLDRPSACLRRHRHHDRDLHQPPPGGN</sequence>
<reference evidence="2" key="1">
    <citation type="submission" date="2022-08" db="EMBL/GenBank/DDBJ databases">
        <authorList>
            <person name="Gutierrez-Valencia J."/>
        </authorList>
    </citation>
    <scope>NUCLEOTIDE SEQUENCE</scope>
</reference>
<name>A0AAV0HE22_9ROSI</name>